<organism evidence="2 3">
    <name type="scientific">Tetrabaena socialis</name>
    <dbReference type="NCBI Taxonomy" id="47790"/>
    <lineage>
        <taxon>Eukaryota</taxon>
        <taxon>Viridiplantae</taxon>
        <taxon>Chlorophyta</taxon>
        <taxon>core chlorophytes</taxon>
        <taxon>Chlorophyceae</taxon>
        <taxon>CS clade</taxon>
        <taxon>Chlamydomonadales</taxon>
        <taxon>Tetrabaenaceae</taxon>
        <taxon>Tetrabaena</taxon>
    </lineage>
</organism>
<evidence type="ECO:0000256" key="1">
    <source>
        <dbReference type="SAM" id="SignalP"/>
    </source>
</evidence>
<evidence type="ECO:0000313" key="2">
    <source>
        <dbReference type="EMBL" id="PNG62200.1"/>
    </source>
</evidence>
<evidence type="ECO:0000313" key="3">
    <source>
        <dbReference type="Proteomes" id="UP000236333"/>
    </source>
</evidence>
<dbReference type="InterPro" id="IPR001623">
    <property type="entry name" value="DnaJ_domain"/>
</dbReference>
<dbReference type="CDD" id="cd06257">
    <property type="entry name" value="DnaJ"/>
    <property type="match status" value="1"/>
</dbReference>
<dbReference type="EMBL" id="PGGS01005669">
    <property type="protein sequence ID" value="PNG62200.1"/>
    <property type="molecule type" value="Genomic_DNA"/>
</dbReference>
<dbReference type="InterPro" id="IPR036869">
    <property type="entry name" value="J_dom_sf"/>
</dbReference>
<feature type="signal peptide" evidence="1">
    <location>
        <begin position="1"/>
        <end position="18"/>
    </location>
</feature>
<feature type="chain" id="PRO_5014387867" description="J domain-containing protein" evidence="1">
    <location>
        <begin position="19"/>
        <end position="69"/>
    </location>
</feature>
<comment type="caution">
    <text evidence="2">The sequence shown here is derived from an EMBL/GenBank/DDBJ whole genome shotgun (WGS) entry which is preliminary data.</text>
</comment>
<accession>A0A2J7WF75</accession>
<keyword evidence="1" id="KW-0732">Signal</keyword>
<gene>
    <name evidence="2" type="ORF">TSOC_015467</name>
</gene>
<keyword evidence="3" id="KW-1185">Reference proteome</keyword>
<proteinExistence type="predicted"/>
<name>A0A2J7WF75_9CHLO</name>
<sequence>MALLLAGCLLLLPLAAEAFSKDPYKVRISLATRLAAVSSIANRDYMQVLGVGRDADDAAIKKAYKVLAL</sequence>
<dbReference type="Proteomes" id="UP000236333">
    <property type="component" value="Unassembled WGS sequence"/>
</dbReference>
<dbReference type="SUPFAM" id="SSF46565">
    <property type="entry name" value="Chaperone J-domain"/>
    <property type="match status" value="1"/>
</dbReference>
<evidence type="ECO:0008006" key="4">
    <source>
        <dbReference type="Google" id="ProtNLM"/>
    </source>
</evidence>
<feature type="non-terminal residue" evidence="2">
    <location>
        <position position="69"/>
    </location>
</feature>
<dbReference type="Gene3D" id="1.10.287.110">
    <property type="entry name" value="DnaJ domain"/>
    <property type="match status" value="1"/>
</dbReference>
<protein>
    <recommendedName>
        <fullName evidence="4">J domain-containing protein</fullName>
    </recommendedName>
</protein>
<reference evidence="2 3" key="1">
    <citation type="journal article" date="2017" name="Mol. Biol. Evol.">
        <title>The 4-celled Tetrabaena socialis nuclear genome reveals the essential components for genetic control of cell number at the origin of multicellularity in the volvocine lineage.</title>
        <authorList>
            <person name="Featherston J."/>
            <person name="Arakaki Y."/>
            <person name="Hanschen E.R."/>
            <person name="Ferris P.J."/>
            <person name="Michod R.E."/>
            <person name="Olson B.J.S.C."/>
            <person name="Nozaki H."/>
            <person name="Durand P.M."/>
        </authorList>
    </citation>
    <scope>NUCLEOTIDE SEQUENCE [LARGE SCALE GENOMIC DNA]</scope>
    <source>
        <strain evidence="2 3">NIES-571</strain>
    </source>
</reference>
<dbReference type="AlphaFoldDB" id="A0A2J7WF75"/>